<dbReference type="Proteomes" id="UP000501989">
    <property type="component" value="Chromosome"/>
</dbReference>
<sequence length="246" mass="26736">MTKGFAMEIKAGGDPRALPDYQALCVEMARLAHSACPDVDWRAIEHCCHALFASNGADLQTAAAYALARSHLAGLDGMFEGVVVLDTLLHADAKPWPRGLSAQTAIVGQLFGQWQAVLRGLEINLCDLAGLRLLGSQLEHLRQMPVAQRLEFIIALERLHQQIGQLASRIERDAQAAEVVGQQAMPDPTLPVSIHSLVHCTTQSNPPGMQPKAAHNIPRIKRRRASWIGWLVAALFVLIVVLAAAF</sequence>
<dbReference type="AlphaFoldDB" id="A0A6M8N179"/>
<organism evidence="3 4">
    <name type="scientific">Pseudomonas graminis</name>
    <dbReference type="NCBI Taxonomy" id="158627"/>
    <lineage>
        <taxon>Bacteria</taxon>
        <taxon>Pseudomonadati</taxon>
        <taxon>Pseudomonadota</taxon>
        <taxon>Gammaproteobacteria</taxon>
        <taxon>Pseudomonadales</taxon>
        <taxon>Pseudomonadaceae</taxon>
        <taxon>Pseudomonas</taxon>
    </lineage>
</organism>
<accession>A0A6M8N179</accession>
<dbReference type="Pfam" id="PF06812">
    <property type="entry name" value="ImpA_N"/>
    <property type="match status" value="1"/>
</dbReference>
<dbReference type="InterPro" id="IPR010657">
    <property type="entry name" value="ImpA_N"/>
</dbReference>
<name>A0A6M8N179_9PSED</name>
<keyword evidence="4" id="KW-1185">Reference proteome</keyword>
<dbReference type="EMBL" id="CP053746">
    <property type="protein sequence ID" value="QKF53157.1"/>
    <property type="molecule type" value="Genomic_DNA"/>
</dbReference>
<reference evidence="4" key="1">
    <citation type="submission" date="2019-12" db="EMBL/GenBank/DDBJ databases">
        <title>Endophytic bacteria associated with Panax ginseng seedlings.</title>
        <authorList>
            <person name="Park J.M."/>
            <person name="Shin R."/>
            <person name="Jo S.H."/>
        </authorList>
    </citation>
    <scope>NUCLEOTIDE SEQUENCE [LARGE SCALE GENOMIC DNA]</scope>
    <source>
        <strain evidence="4">PgKB30</strain>
    </source>
</reference>
<dbReference type="KEGG" id="pgg:FX982_04149"/>
<keyword evidence="1" id="KW-0812">Transmembrane</keyword>
<evidence type="ECO:0000256" key="1">
    <source>
        <dbReference type="SAM" id="Phobius"/>
    </source>
</evidence>
<proteinExistence type="predicted"/>
<gene>
    <name evidence="3" type="ORF">FX982_04149</name>
</gene>
<evidence type="ECO:0000313" key="4">
    <source>
        <dbReference type="Proteomes" id="UP000501989"/>
    </source>
</evidence>
<dbReference type="PANTHER" id="PTHR37024">
    <property type="entry name" value="TYPE VI SECRETION SYSTEM DUF2094 AND IMPA-RELATED DOMAIN PROTEIN"/>
    <property type="match status" value="1"/>
</dbReference>
<feature type="transmembrane region" description="Helical" evidence="1">
    <location>
        <begin position="227"/>
        <end position="245"/>
    </location>
</feature>
<feature type="domain" description="ImpA N-terminal" evidence="2">
    <location>
        <begin position="9"/>
        <end position="90"/>
    </location>
</feature>
<evidence type="ECO:0000259" key="2">
    <source>
        <dbReference type="Pfam" id="PF06812"/>
    </source>
</evidence>
<protein>
    <recommendedName>
        <fullName evidence="2">ImpA N-terminal domain-containing protein</fullName>
    </recommendedName>
</protein>
<dbReference type="RefSeq" id="WP_172612334.1">
    <property type="nucleotide sequence ID" value="NZ_CP053746.1"/>
</dbReference>
<keyword evidence="1" id="KW-0472">Membrane</keyword>
<dbReference type="PANTHER" id="PTHR37024:SF5">
    <property type="entry name" value="IMPA N-TERMINAL DOMAIN-CONTAINING PROTEIN"/>
    <property type="match status" value="1"/>
</dbReference>
<evidence type="ECO:0000313" key="3">
    <source>
        <dbReference type="EMBL" id="QKF53157.1"/>
    </source>
</evidence>
<keyword evidence="1" id="KW-1133">Transmembrane helix</keyword>